<feature type="compositionally biased region" description="Polar residues" evidence="1">
    <location>
        <begin position="106"/>
        <end position="117"/>
    </location>
</feature>
<sequence>ETQTQHLPELLRQVTISLTNHCTVLSDDELKLGLKLSSKILAKTQPMMSPSGPEGDSDAYGGLSTVESSPVKHWYSYNTERRPSLGKDTESDNFVSAESDFDSEHLQNSPVKSNCQNESEKSVQSETFETRPKSESFAEFVQYNESDDRNGAIENSADKPSAPPVEIAVDEITTTMQSCVQVFQNFFITLVKNRVIGDGSLLADCMKAIKKKTAEETENNPQ</sequence>
<keyword evidence="3" id="KW-1185">Reference proteome</keyword>
<accession>A0A8J1TEI4</accession>
<feature type="non-terminal residue" evidence="2">
    <location>
        <position position="1"/>
    </location>
</feature>
<proteinExistence type="predicted"/>
<gene>
    <name evidence="2" type="ORF">OFUS_LOCUS22937</name>
</gene>
<feature type="region of interest" description="Disordered" evidence="1">
    <location>
        <begin position="100"/>
        <end position="134"/>
    </location>
</feature>
<dbReference type="Proteomes" id="UP000749559">
    <property type="component" value="Unassembled WGS sequence"/>
</dbReference>
<comment type="caution">
    <text evidence="2">The sequence shown here is derived from an EMBL/GenBank/DDBJ whole genome shotgun (WGS) entry which is preliminary data.</text>
</comment>
<name>A0A8J1TEI4_OWEFU</name>
<dbReference type="EMBL" id="CAIIXF020000011">
    <property type="protein sequence ID" value="CAH1798855.1"/>
    <property type="molecule type" value="Genomic_DNA"/>
</dbReference>
<evidence type="ECO:0000313" key="2">
    <source>
        <dbReference type="EMBL" id="CAH1798855.1"/>
    </source>
</evidence>
<dbReference type="AlphaFoldDB" id="A0A8J1TEI4"/>
<feature type="compositionally biased region" description="Basic and acidic residues" evidence="1">
    <location>
        <begin position="118"/>
        <end position="134"/>
    </location>
</feature>
<reference evidence="2" key="1">
    <citation type="submission" date="2022-03" db="EMBL/GenBank/DDBJ databases">
        <authorList>
            <person name="Martin C."/>
        </authorList>
    </citation>
    <scope>NUCLEOTIDE SEQUENCE</scope>
</reference>
<evidence type="ECO:0000256" key="1">
    <source>
        <dbReference type="SAM" id="MobiDB-lite"/>
    </source>
</evidence>
<protein>
    <submittedName>
        <fullName evidence="2">Uncharacterized protein</fullName>
    </submittedName>
</protein>
<feature type="non-terminal residue" evidence="2">
    <location>
        <position position="222"/>
    </location>
</feature>
<evidence type="ECO:0000313" key="3">
    <source>
        <dbReference type="Proteomes" id="UP000749559"/>
    </source>
</evidence>
<feature type="region of interest" description="Disordered" evidence="1">
    <location>
        <begin position="45"/>
        <end position="64"/>
    </location>
</feature>
<organism evidence="2 3">
    <name type="scientific">Owenia fusiformis</name>
    <name type="common">Polychaete worm</name>
    <dbReference type="NCBI Taxonomy" id="6347"/>
    <lineage>
        <taxon>Eukaryota</taxon>
        <taxon>Metazoa</taxon>
        <taxon>Spiralia</taxon>
        <taxon>Lophotrochozoa</taxon>
        <taxon>Annelida</taxon>
        <taxon>Polychaeta</taxon>
        <taxon>Sedentaria</taxon>
        <taxon>Canalipalpata</taxon>
        <taxon>Sabellida</taxon>
        <taxon>Oweniida</taxon>
        <taxon>Oweniidae</taxon>
        <taxon>Owenia</taxon>
    </lineage>
</organism>